<dbReference type="EMBL" id="CAXLJM020000064">
    <property type="protein sequence ID" value="CAL8120886.1"/>
    <property type="molecule type" value="Genomic_DNA"/>
</dbReference>
<name>A0ABP1R600_9HEXA</name>
<comment type="caution">
    <text evidence="3">The sequence shown here is derived from an EMBL/GenBank/DDBJ whole genome shotgun (WGS) entry which is preliminary data.</text>
</comment>
<sequence>MTSLGLWFVLFLGFVTIGRIYGGGVAPDVQLGSMEAPAFPERPVLFTSPSEDWISKLAAARINQPTSSLDKVKMKKDDRNTKVEMEKRFPWLEVFDDEVRSFMTDPEVKINYGHVIATLEFLENRISSEVSKLRRKPDQATYILHEIRKRFSITKVSAWLGDLRYEAELLPTFGLLMMHFVNITLVSSKMEELSNKIVAGELYYMLKLMFEVDSEFVLDVVLCSNLDEHAATDDDVGFQVCSNIVADRSSYLGSKSSESSKMKYCYVASILSDSAEGQKIIERDLRSDASKDFVVYLNNTLGMELEVTNNYLYKNIVENIKTKRFIAGMSRSRLIIVSARVFDREHDKNADSQRRKSPLITFENSQILKNHNLYDSSEEDEPEGLRARLDTTGSYSNDDAGSSSNEDDSVGSSRAKRRRTDELRELFGKESSSKGSEGSSSTKNSSNGSNVTTSVSSGTSQSPDITKSQPVSTPSQSQPAQSIISGMKPRDDRAAPATTNLSTRRVTRAQLAKPVESSKETNAYIDRGANAPPKTRGRGGGGEAGGEEKNLV</sequence>
<dbReference type="Proteomes" id="UP001642540">
    <property type="component" value="Unassembled WGS sequence"/>
</dbReference>
<protein>
    <submittedName>
        <fullName evidence="3">Uncharacterized protein</fullName>
    </submittedName>
</protein>
<feature type="compositionally biased region" description="Low complexity" evidence="1">
    <location>
        <begin position="433"/>
        <end position="460"/>
    </location>
</feature>
<keyword evidence="2" id="KW-0732">Signal</keyword>
<keyword evidence="4" id="KW-1185">Reference proteome</keyword>
<evidence type="ECO:0000313" key="3">
    <source>
        <dbReference type="EMBL" id="CAL8120886.1"/>
    </source>
</evidence>
<feature type="compositionally biased region" description="Basic and acidic residues" evidence="1">
    <location>
        <begin position="419"/>
        <end position="432"/>
    </location>
</feature>
<gene>
    <name evidence="3" type="ORF">ODALV1_LOCUS19125</name>
</gene>
<feature type="compositionally biased region" description="Polar residues" evidence="1">
    <location>
        <begin position="391"/>
        <end position="400"/>
    </location>
</feature>
<evidence type="ECO:0000256" key="1">
    <source>
        <dbReference type="SAM" id="MobiDB-lite"/>
    </source>
</evidence>
<accession>A0ABP1R600</accession>
<organism evidence="3 4">
    <name type="scientific">Orchesella dallaii</name>
    <dbReference type="NCBI Taxonomy" id="48710"/>
    <lineage>
        <taxon>Eukaryota</taxon>
        <taxon>Metazoa</taxon>
        <taxon>Ecdysozoa</taxon>
        <taxon>Arthropoda</taxon>
        <taxon>Hexapoda</taxon>
        <taxon>Collembola</taxon>
        <taxon>Entomobryomorpha</taxon>
        <taxon>Entomobryoidea</taxon>
        <taxon>Orchesellidae</taxon>
        <taxon>Orchesellinae</taxon>
        <taxon>Orchesella</taxon>
    </lineage>
</organism>
<feature type="chain" id="PRO_5046732090" evidence="2">
    <location>
        <begin position="23"/>
        <end position="552"/>
    </location>
</feature>
<evidence type="ECO:0000256" key="2">
    <source>
        <dbReference type="SAM" id="SignalP"/>
    </source>
</evidence>
<feature type="signal peptide" evidence="2">
    <location>
        <begin position="1"/>
        <end position="22"/>
    </location>
</feature>
<proteinExistence type="predicted"/>
<feature type="region of interest" description="Disordered" evidence="1">
    <location>
        <begin position="371"/>
        <end position="552"/>
    </location>
</feature>
<evidence type="ECO:0000313" key="4">
    <source>
        <dbReference type="Proteomes" id="UP001642540"/>
    </source>
</evidence>
<feature type="compositionally biased region" description="Low complexity" evidence="1">
    <location>
        <begin position="468"/>
        <end position="485"/>
    </location>
</feature>
<reference evidence="3 4" key="1">
    <citation type="submission" date="2024-08" db="EMBL/GenBank/DDBJ databases">
        <authorList>
            <person name="Cucini C."/>
            <person name="Frati F."/>
        </authorList>
    </citation>
    <scope>NUCLEOTIDE SEQUENCE [LARGE SCALE GENOMIC DNA]</scope>
</reference>